<feature type="transmembrane region" description="Helical" evidence="13">
    <location>
        <begin position="17"/>
        <end position="42"/>
    </location>
</feature>
<evidence type="ECO:0000256" key="5">
    <source>
        <dbReference type="ARBA" id="ARBA00022670"/>
    </source>
</evidence>
<evidence type="ECO:0000256" key="11">
    <source>
        <dbReference type="ARBA" id="ARBA00023049"/>
    </source>
</evidence>
<dbReference type="GO" id="GO:0005886">
    <property type="term" value="C:plasma membrane"/>
    <property type="evidence" value="ECO:0007669"/>
    <property type="project" value="UniProtKB-SubCell"/>
</dbReference>
<evidence type="ECO:0000256" key="9">
    <source>
        <dbReference type="ARBA" id="ARBA00022833"/>
    </source>
</evidence>
<keyword evidence="5 15" id="KW-0645">Protease</keyword>
<feature type="domain" description="Peptidase M50" evidence="14">
    <location>
        <begin position="131"/>
        <end position="184"/>
    </location>
</feature>
<reference evidence="15" key="1">
    <citation type="submission" date="2020-02" db="EMBL/GenBank/DDBJ databases">
        <authorList>
            <person name="Meier V. D."/>
        </authorList>
    </citation>
    <scope>NUCLEOTIDE SEQUENCE</scope>
    <source>
        <strain evidence="15">AVDCRST_MAG50</strain>
    </source>
</reference>
<feature type="transmembrane region" description="Helical" evidence="13">
    <location>
        <begin position="173"/>
        <end position="191"/>
    </location>
</feature>
<evidence type="ECO:0000256" key="1">
    <source>
        <dbReference type="ARBA" id="ARBA00001947"/>
    </source>
</evidence>
<dbReference type="InterPro" id="IPR044537">
    <property type="entry name" value="Rip2-like"/>
</dbReference>
<evidence type="ECO:0000313" key="15">
    <source>
        <dbReference type="EMBL" id="CAA9220421.1"/>
    </source>
</evidence>
<keyword evidence="7" id="KW-0479">Metal-binding</keyword>
<evidence type="ECO:0000259" key="14">
    <source>
        <dbReference type="Pfam" id="PF02163"/>
    </source>
</evidence>
<dbReference type="AlphaFoldDB" id="A0A6J4HDY9"/>
<evidence type="ECO:0000256" key="6">
    <source>
        <dbReference type="ARBA" id="ARBA00022692"/>
    </source>
</evidence>
<keyword evidence="9" id="KW-0862">Zinc</keyword>
<keyword evidence="8" id="KW-0378">Hydrolase</keyword>
<comment type="similarity">
    <text evidence="3">Belongs to the peptidase M50B family.</text>
</comment>
<evidence type="ECO:0000256" key="8">
    <source>
        <dbReference type="ARBA" id="ARBA00022801"/>
    </source>
</evidence>
<organism evidence="15">
    <name type="scientific">uncultured Acidimicrobiales bacterium</name>
    <dbReference type="NCBI Taxonomy" id="310071"/>
    <lineage>
        <taxon>Bacteria</taxon>
        <taxon>Bacillati</taxon>
        <taxon>Actinomycetota</taxon>
        <taxon>Acidimicrobiia</taxon>
        <taxon>Acidimicrobiales</taxon>
        <taxon>environmental samples</taxon>
    </lineage>
</organism>
<sequence length="212" mass="23486">MLLWLAIREGMLGRDGLIFFAVLVPSIILHEVSHGYAALAFGDTTARDAGRLTLNPVAHIDPFGTLLLPALMVLTTGSAFGFAKPVPVRPGMMRNPRTSSLLTSLAGPATNLVLVGLATLAIRVLRPEDLVLQVLFFFGLSNVVLAVFNLLPVPPLDGSALIEWLIPQRFLHIWWRFRTYSMVILLAIFLLQRDAFARLINPVAELWYGWLF</sequence>
<dbReference type="Pfam" id="PF02163">
    <property type="entry name" value="Peptidase_M50"/>
    <property type="match status" value="1"/>
</dbReference>
<keyword evidence="11 15" id="KW-0482">Metalloprotease</keyword>
<feature type="transmembrane region" description="Helical" evidence="13">
    <location>
        <begin position="102"/>
        <end position="122"/>
    </location>
</feature>
<gene>
    <name evidence="15" type="ORF">AVDCRST_MAG50-451</name>
</gene>
<feature type="transmembrane region" description="Helical" evidence="13">
    <location>
        <begin position="134"/>
        <end position="153"/>
    </location>
</feature>
<keyword evidence="12 13" id="KW-0472">Membrane</keyword>
<dbReference type="GO" id="GO:0046872">
    <property type="term" value="F:metal ion binding"/>
    <property type="evidence" value="ECO:0007669"/>
    <property type="project" value="UniProtKB-KW"/>
</dbReference>
<accession>A0A6J4HDY9</accession>
<proteinExistence type="inferred from homology"/>
<feature type="transmembrane region" description="Helical" evidence="13">
    <location>
        <begin position="63"/>
        <end position="82"/>
    </location>
</feature>
<protein>
    <submittedName>
        <fullName evidence="15">FIG004556: membrane metalloprotease</fullName>
    </submittedName>
</protein>
<dbReference type="PANTHER" id="PTHR35864">
    <property type="entry name" value="ZINC METALLOPROTEASE MJ0611-RELATED"/>
    <property type="match status" value="1"/>
</dbReference>
<evidence type="ECO:0000256" key="4">
    <source>
        <dbReference type="ARBA" id="ARBA00022475"/>
    </source>
</evidence>
<keyword evidence="4" id="KW-1003">Cell membrane</keyword>
<evidence type="ECO:0000256" key="2">
    <source>
        <dbReference type="ARBA" id="ARBA00004651"/>
    </source>
</evidence>
<dbReference type="CDD" id="cd06158">
    <property type="entry name" value="S2P-M50_like_1"/>
    <property type="match status" value="1"/>
</dbReference>
<comment type="cofactor">
    <cofactor evidence="1">
        <name>Zn(2+)</name>
        <dbReference type="ChEBI" id="CHEBI:29105"/>
    </cofactor>
</comment>
<evidence type="ECO:0000256" key="7">
    <source>
        <dbReference type="ARBA" id="ARBA00022723"/>
    </source>
</evidence>
<dbReference type="GO" id="GO:0008237">
    <property type="term" value="F:metallopeptidase activity"/>
    <property type="evidence" value="ECO:0007669"/>
    <property type="project" value="UniProtKB-KW"/>
</dbReference>
<dbReference type="EMBL" id="CADCTF010000027">
    <property type="protein sequence ID" value="CAA9220421.1"/>
    <property type="molecule type" value="Genomic_DNA"/>
</dbReference>
<evidence type="ECO:0000256" key="13">
    <source>
        <dbReference type="SAM" id="Phobius"/>
    </source>
</evidence>
<keyword evidence="6 13" id="KW-0812">Transmembrane</keyword>
<keyword evidence="10 13" id="KW-1133">Transmembrane helix</keyword>
<dbReference type="InterPro" id="IPR052348">
    <property type="entry name" value="Metallopeptidase_M50B"/>
</dbReference>
<evidence type="ECO:0000256" key="12">
    <source>
        <dbReference type="ARBA" id="ARBA00023136"/>
    </source>
</evidence>
<evidence type="ECO:0000256" key="10">
    <source>
        <dbReference type="ARBA" id="ARBA00022989"/>
    </source>
</evidence>
<name>A0A6J4HDY9_9ACTN</name>
<dbReference type="PANTHER" id="PTHR35864:SF1">
    <property type="entry name" value="ZINC METALLOPROTEASE YWHC-RELATED"/>
    <property type="match status" value="1"/>
</dbReference>
<comment type="subcellular location">
    <subcellularLocation>
        <location evidence="2">Cell membrane</location>
        <topology evidence="2">Multi-pass membrane protein</topology>
    </subcellularLocation>
</comment>
<dbReference type="GO" id="GO:0006508">
    <property type="term" value="P:proteolysis"/>
    <property type="evidence" value="ECO:0007669"/>
    <property type="project" value="UniProtKB-KW"/>
</dbReference>
<dbReference type="InterPro" id="IPR008915">
    <property type="entry name" value="Peptidase_M50"/>
</dbReference>
<evidence type="ECO:0000256" key="3">
    <source>
        <dbReference type="ARBA" id="ARBA00007931"/>
    </source>
</evidence>